<sequence>MRFCVSRILFVSFTVLAFNASIVAAKTAEQVLWDNALASFDVAQQSLARSFNNEDVSRILSAECDLEWTNKHEVAALEGQSSSLSKNYGLELRGGYTSSNIEQRADNDDGNTYMELSWDVLRNGYLDNQYKATDFRRQAAIQALSGKLKKHEFNYQCRRYNVAKHFSGMQAYLNAIKLEFMESVYRVEKDAYFSGASYLDELLISEEDILLARQNLARLNADPYWQKSLESLVNPPSIDVDLAALLSQIRENKDFVEISRLERLRIQDKYQSDESFLAGSRFRLFLRKEFDLARTGNDELVAGLRFQLPLTFGSAASQTESRLNQLENDLSHEHWELIARTRAAYQSLQEQLERTTTQQYRLLRAQERMRRVLSYATLDVPLDIAAVNVRLKNYLDAAIELIQVKEELYRRVNEMFLVSRVEYSDKFIKINALNETNHRSRPGQRSAYIWSEEFNRYSNQELFVLLQTKAIKHAVISASDKVNQAKLFQFLKEADRYQLQVSQLLGEGHWALPENHQRALAAVEARSQYGNSIHLDIEPHMLAQYQQDKVAVLNDYIALLASIRLRNPMLNLSISVPHHWPREVLLSLNDYVDQVYLMAYETTDLDQISARIKQVLSSIPMDKLVVALRKEEFSDELQLENAIETLSQSTGVTQFAVHKLGIFTQE</sequence>
<reference evidence="2 3" key="1">
    <citation type="submission" date="2020-12" db="EMBL/GenBank/DDBJ databases">
        <authorList>
            <person name="Ruan W."/>
            <person name="Khan S.A."/>
            <person name="Jeon C.O."/>
        </authorList>
    </citation>
    <scope>NUCLEOTIDE SEQUENCE [LARGE SCALE GENOMIC DNA]</scope>
    <source>
        <strain evidence="2 3">MA-13</strain>
    </source>
</reference>
<dbReference type="SUPFAM" id="SSF56954">
    <property type="entry name" value="Outer membrane efflux proteins (OEP)"/>
    <property type="match status" value="1"/>
</dbReference>
<keyword evidence="3" id="KW-1185">Reference proteome</keyword>
<reference evidence="2 3" key="2">
    <citation type="submission" date="2021-08" db="EMBL/GenBank/DDBJ databases">
        <title>Rheinheimera aquimaris sp. nov., isolated from seawater of the East Sea in Korea.</title>
        <authorList>
            <person name="Kim K.H."/>
            <person name="Wenting R."/>
            <person name="Kim K.R."/>
            <person name="Jeon C.O."/>
        </authorList>
    </citation>
    <scope>NUCLEOTIDE SEQUENCE [LARGE SCALE GENOMIC DNA]</scope>
    <source>
        <strain evidence="2 3">MA-13</strain>
    </source>
</reference>
<feature type="signal peptide" evidence="1">
    <location>
        <begin position="1"/>
        <end position="17"/>
    </location>
</feature>
<protein>
    <recommendedName>
        <fullName evidence="4">TolC family protein</fullName>
    </recommendedName>
</protein>
<accession>A0ABS7XDW5</accession>
<organism evidence="2 3">
    <name type="scientific">Rheinheimera maricola</name>
    <dbReference type="NCBI Taxonomy" id="2793282"/>
    <lineage>
        <taxon>Bacteria</taxon>
        <taxon>Pseudomonadati</taxon>
        <taxon>Pseudomonadota</taxon>
        <taxon>Gammaproteobacteria</taxon>
        <taxon>Chromatiales</taxon>
        <taxon>Chromatiaceae</taxon>
        <taxon>Rheinheimera</taxon>
    </lineage>
</organism>
<name>A0ABS7XDW5_9GAMM</name>
<proteinExistence type="predicted"/>
<evidence type="ECO:0000256" key="1">
    <source>
        <dbReference type="SAM" id="SignalP"/>
    </source>
</evidence>
<comment type="caution">
    <text evidence="2">The sequence shown here is derived from an EMBL/GenBank/DDBJ whole genome shotgun (WGS) entry which is preliminary data.</text>
</comment>
<dbReference type="Proteomes" id="UP000663814">
    <property type="component" value="Unassembled WGS sequence"/>
</dbReference>
<evidence type="ECO:0000313" key="2">
    <source>
        <dbReference type="EMBL" id="MBZ9613245.1"/>
    </source>
</evidence>
<gene>
    <name evidence="2" type="ORF">I4W93_016765</name>
</gene>
<evidence type="ECO:0008006" key="4">
    <source>
        <dbReference type="Google" id="ProtNLM"/>
    </source>
</evidence>
<evidence type="ECO:0000313" key="3">
    <source>
        <dbReference type="Proteomes" id="UP000663814"/>
    </source>
</evidence>
<keyword evidence="1" id="KW-0732">Signal</keyword>
<feature type="chain" id="PRO_5045207094" description="TolC family protein" evidence="1">
    <location>
        <begin position="18"/>
        <end position="666"/>
    </location>
</feature>
<dbReference type="EMBL" id="JAERPS020000006">
    <property type="protein sequence ID" value="MBZ9613245.1"/>
    <property type="molecule type" value="Genomic_DNA"/>
</dbReference>
<dbReference type="RefSeq" id="WP_205311942.1">
    <property type="nucleotide sequence ID" value="NZ_JAERPS020000006.1"/>
</dbReference>